<reference evidence="1" key="1">
    <citation type="submission" date="2020-05" db="EMBL/GenBank/DDBJ databases">
        <authorList>
            <person name="Chiriac C."/>
            <person name="Salcher M."/>
            <person name="Ghai R."/>
            <person name="Kavagutti S V."/>
        </authorList>
    </citation>
    <scope>NUCLEOTIDE SEQUENCE</scope>
</reference>
<dbReference type="InterPro" id="IPR029063">
    <property type="entry name" value="SAM-dependent_MTases_sf"/>
</dbReference>
<dbReference type="Gene3D" id="3.40.50.150">
    <property type="entry name" value="Vaccinia Virus protein VP39"/>
    <property type="match status" value="1"/>
</dbReference>
<protein>
    <submittedName>
        <fullName evidence="1">Unannotated protein</fullName>
    </submittedName>
</protein>
<accession>A0A6J7JEK2</accession>
<dbReference type="EMBL" id="CAFBMX010000010">
    <property type="protein sequence ID" value="CAB4941636.1"/>
    <property type="molecule type" value="Genomic_DNA"/>
</dbReference>
<sequence length="322" mass="33051">MTQGPFLNVAVHASVHPAALAAELRDGVASGTVATRQLYISVRQARLWRAIAAAFSPARDDGDGGRAYERVNVHAATLLAGEPVHVIGLGCGDGAKERRLLDSLTQHGPLTATPVDVSLPLVLTAADLLGASAQLGRPVVCDLGLAASDLPTMVESAGGRRIVTLYGILPGLDAAPALAAAGALLRPGDLLAVSANLLPPDTGALERVTAQYDNAPTRRWLGALLDEAGIDAARCALRIEALEDPGAGAYAGVGAWLDPLEPFTAELEAGPVDLHPDCPVRVLRSARHTPTGLAAIVEATGLHVLAVEVSPSGEEGVLLAIR</sequence>
<dbReference type="AlphaFoldDB" id="A0A6J7JEK2"/>
<gene>
    <name evidence="1" type="ORF">UFOPK3674_01871</name>
</gene>
<evidence type="ECO:0000313" key="1">
    <source>
        <dbReference type="EMBL" id="CAB4941636.1"/>
    </source>
</evidence>
<organism evidence="1">
    <name type="scientific">freshwater metagenome</name>
    <dbReference type="NCBI Taxonomy" id="449393"/>
    <lineage>
        <taxon>unclassified sequences</taxon>
        <taxon>metagenomes</taxon>
        <taxon>ecological metagenomes</taxon>
    </lineage>
</organism>
<name>A0A6J7JEK2_9ZZZZ</name>
<proteinExistence type="predicted"/>